<name>A0AAP2GM70_9BACT</name>
<dbReference type="CDD" id="cd00865">
    <property type="entry name" value="PEBP_bact_arch"/>
    <property type="match status" value="1"/>
</dbReference>
<organism evidence="1 2">
    <name type="scientific">Chryseosolibacter histidini</name>
    <dbReference type="NCBI Taxonomy" id="2782349"/>
    <lineage>
        <taxon>Bacteria</taxon>
        <taxon>Pseudomonadati</taxon>
        <taxon>Bacteroidota</taxon>
        <taxon>Cytophagia</taxon>
        <taxon>Cytophagales</taxon>
        <taxon>Chryseotaleaceae</taxon>
        <taxon>Chryseosolibacter</taxon>
    </lineage>
</organism>
<dbReference type="SUPFAM" id="SSF49777">
    <property type="entry name" value="PEBP-like"/>
    <property type="match status" value="1"/>
</dbReference>
<dbReference type="Proteomes" id="UP001319200">
    <property type="component" value="Unassembled WGS sequence"/>
</dbReference>
<proteinExistence type="predicted"/>
<accession>A0AAP2GM70</accession>
<dbReference type="GO" id="GO:0004860">
    <property type="term" value="F:protein kinase inhibitor activity"/>
    <property type="evidence" value="ECO:0007669"/>
    <property type="project" value="UniProtKB-KW"/>
</dbReference>
<keyword evidence="2" id="KW-1185">Reference proteome</keyword>
<comment type="caution">
    <text evidence="1">The sequence shown here is derived from an EMBL/GenBank/DDBJ whole genome shotgun (WGS) entry which is preliminary data.</text>
</comment>
<dbReference type="InterPro" id="IPR005247">
    <property type="entry name" value="YbhB_YbcL/LppC-like"/>
</dbReference>
<dbReference type="RefSeq" id="WP_254169632.1">
    <property type="nucleotide sequence ID" value="NZ_JAHESF010000052.1"/>
</dbReference>
<dbReference type="InterPro" id="IPR008914">
    <property type="entry name" value="PEBP"/>
</dbReference>
<dbReference type="InterPro" id="IPR036610">
    <property type="entry name" value="PEBP-like_sf"/>
</dbReference>
<dbReference type="EMBL" id="JAHESF010000052">
    <property type="protein sequence ID" value="MBT1700944.1"/>
    <property type="molecule type" value="Genomic_DNA"/>
</dbReference>
<dbReference type="Pfam" id="PF01161">
    <property type="entry name" value="PBP"/>
    <property type="match status" value="1"/>
</dbReference>
<gene>
    <name evidence="1" type="ORF">KK083_28890</name>
</gene>
<dbReference type="Gene3D" id="3.90.280.10">
    <property type="entry name" value="PEBP-like"/>
    <property type="match status" value="1"/>
</dbReference>
<evidence type="ECO:0000313" key="2">
    <source>
        <dbReference type="Proteomes" id="UP001319200"/>
    </source>
</evidence>
<dbReference type="AlphaFoldDB" id="A0AAP2GM70"/>
<sequence>MDLFILFFSALLQTSTLTVTSPDFEHEGEIPERFTCDGEDANPAFNIQGIPQGTKSLVIIMEDPDVTLTTFSHWVVWNIPPQESIPANTIPGVQGRNSLGKSSYLGPCPPGGTHRYFFRIYALNSMLDIDEDSNKRKLEAAMENHILAKGEIMGWYHKK</sequence>
<reference evidence="1 2" key="1">
    <citation type="submission" date="2021-05" db="EMBL/GenBank/DDBJ databases">
        <title>A Polyphasic approach of four new species of the genus Ohtaekwangia: Ohtaekwangia histidinii sp. nov., Ohtaekwangia cretensis sp. nov., Ohtaekwangia indiensis sp. nov., Ohtaekwangia reichenbachii sp. nov. from diverse environment.</title>
        <authorList>
            <person name="Octaviana S."/>
        </authorList>
    </citation>
    <scope>NUCLEOTIDE SEQUENCE [LARGE SCALE GENOMIC DNA]</scope>
    <source>
        <strain evidence="1 2">PWU4</strain>
    </source>
</reference>
<keyword evidence="1" id="KW-0649">Protein kinase inhibitor</keyword>
<dbReference type="PANTHER" id="PTHR30289">
    <property type="entry name" value="UNCHARACTERIZED PROTEIN YBCL-RELATED"/>
    <property type="match status" value="1"/>
</dbReference>
<dbReference type="PANTHER" id="PTHR30289:SF1">
    <property type="entry name" value="PEBP (PHOSPHATIDYLETHANOLAMINE-BINDING PROTEIN) FAMILY PROTEIN"/>
    <property type="match status" value="1"/>
</dbReference>
<evidence type="ECO:0000313" key="1">
    <source>
        <dbReference type="EMBL" id="MBT1700944.1"/>
    </source>
</evidence>
<dbReference type="NCBIfam" id="TIGR00481">
    <property type="entry name" value="YbhB/YbcL family Raf kinase inhibitor-like protein"/>
    <property type="match status" value="1"/>
</dbReference>
<protein>
    <submittedName>
        <fullName evidence="1">YbhB/YbcL family Raf kinase inhibitor-like protein</fullName>
    </submittedName>
</protein>